<evidence type="ECO:0000313" key="4">
    <source>
        <dbReference type="EMBL" id="MFC6198228.1"/>
    </source>
</evidence>
<dbReference type="Proteomes" id="UP001596303">
    <property type="component" value="Unassembled WGS sequence"/>
</dbReference>
<gene>
    <name evidence="4" type="ORF">ACFQDM_09065</name>
</gene>
<dbReference type="SMART" id="SM00962">
    <property type="entry name" value="SRP54"/>
    <property type="match status" value="1"/>
</dbReference>
<dbReference type="InterPro" id="IPR000897">
    <property type="entry name" value="SRP54_GTPase_dom"/>
</dbReference>
<reference evidence="5" key="1">
    <citation type="journal article" date="2019" name="Int. J. Syst. Evol. Microbiol.">
        <title>The Global Catalogue of Microorganisms (GCM) 10K type strain sequencing project: providing services to taxonomists for standard genome sequencing and annotation.</title>
        <authorList>
            <consortium name="The Broad Institute Genomics Platform"/>
            <consortium name="The Broad Institute Genome Sequencing Center for Infectious Disease"/>
            <person name="Wu L."/>
            <person name="Ma J."/>
        </authorList>
    </citation>
    <scope>NUCLEOTIDE SEQUENCE [LARGE SCALE GENOMIC DNA]</scope>
    <source>
        <strain evidence="5">CGMCC-1.15741</strain>
    </source>
</reference>
<dbReference type="Pfam" id="PF00448">
    <property type="entry name" value="SRP54"/>
    <property type="match status" value="1"/>
</dbReference>
<dbReference type="RefSeq" id="WP_377378287.1">
    <property type="nucleotide sequence ID" value="NZ_JBHSSW010000009.1"/>
</dbReference>
<proteinExistence type="predicted"/>
<dbReference type="InterPro" id="IPR027417">
    <property type="entry name" value="P-loop_NTPase"/>
</dbReference>
<dbReference type="EMBL" id="JBHSSW010000009">
    <property type="protein sequence ID" value="MFC6198228.1"/>
    <property type="molecule type" value="Genomic_DNA"/>
</dbReference>
<evidence type="ECO:0000313" key="5">
    <source>
        <dbReference type="Proteomes" id="UP001596303"/>
    </source>
</evidence>
<sequence length="329" mass="34708">MRMKLYTAATREDAVALMKTDMGTDAVILSERDIDEGYEVRAAVERATSIVAPNFAQKNKPAPSLQISRYRENLREILNWHGAPDGFSEVIAVTGSRLVGASTEPASGFSAALEGVVGFAPITPAISDPIMLVGPPGSGKTSTTAKLIRRARAAKASAVPLVADFDATAGGAQLAAYLQAGIHDMQSFVMPDDLLAATRREIDNKQGVVIDTPSINPCDGEDLERLSDLINLLGVEPVLVISAEGHPLDLEESVRAFARVGVKRCIVTKLDVVRRRGGVLFAIASAKINISHLALTPFIGGGLIPATPNRLARILLEDAPGAESLKGAA</sequence>
<evidence type="ECO:0000259" key="3">
    <source>
        <dbReference type="SMART" id="SM00962"/>
    </source>
</evidence>
<dbReference type="Gene3D" id="3.40.50.300">
    <property type="entry name" value="P-loop containing nucleotide triphosphate hydrolases"/>
    <property type="match status" value="1"/>
</dbReference>
<evidence type="ECO:0000256" key="1">
    <source>
        <dbReference type="ARBA" id="ARBA00022741"/>
    </source>
</evidence>
<evidence type="ECO:0000256" key="2">
    <source>
        <dbReference type="ARBA" id="ARBA00023134"/>
    </source>
</evidence>
<comment type="caution">
    <text evidence="4">The sequence shown here is derived from an EMBL/GenBank/DDBJ whole genome shotgun (WGS) entry which is preliminary data.</text>
</comment>
<dbReference type="SUPFAM" id="SSF52540">
    <property type="entry name" value="P-loop containing nucleoside triphosphate hydrolases"/>
    <property type="match status" value="1"/>
</dbReference>
<name>A0ABW1SAG2_9PROT</name>
<organism evidence="4 5">
    <name type="scientific">Ponticaulis profundi</name>
    <dbReference type="NCBI Taxonomy" id="2665222"/>
    <lineage>
        <taxon>Bacteria</taxon>
        <taxon>Pseudomonadati</taxon>
        <taxon>Pseudomonadota</taxon>
        <taxon>Alphaproteobacteria</taxon>
        <taxon>Hyphomonadales</taxon>
        <taxon>Hyphomonadaceae</taxon>
        <taxon>Ponticaulis</taxon>
    </lineage>
</organism>
<keyword evidence="5" id="KW-1185">Reference proteome</keyword>
<keyword evidence="2" id="KW-0342">GTP-binding</keyword>
<protein>
    <recommendedName>
        <fullName evidence="3">SRP54-type proteins GTP-binding domain-containing protein</fullName>
    </recommendedName>
</protein>
<feature type="domain" description="SRP54-type proteins GTP-binding" evidence="3">
    <location>
        <begin position="127"/>
        <end position="317"/>
    </location>
</feature>
<keyword evidence="1" id="KW-0547">Nucleotide-binding</keyword>
<accession>A0ABW1SAG2</accession>